<accession>A0A3P7M0R3</accession>
<evidence type="ECO:0000313" key="1">
    <source>
        <dbReference type="EMBL" id="VDN11921.1"/>
    </source>
</evidence>
<dbReference type="SUPFAM" id="SSF117281">
    <property type="entry name" value="Kelch motif"/>
    <property type="match status" value="1"/>
</dbReference>
<dbReference type="InterPro" id="IPR015915">
    <property type="entry name" value="Kelch-typ_b-propeller"/>
</dbReference>
<dbReference type="EMBL" id="UYRU01052559">
    <property type="protein sequence ID" value="VDN11921.1"/>
    <property type="molecule type" value="Genomic_DNA"/>
</dbReference>
<protein>
    <submittedName>
        <fullName evidence="1">Uncharacterized protein</fullName>
    </submittedName>
</protein>
<sequence>MKSDDKDKPPCPFNRDRRLVSKLFVFGKEKNQNRWSVHLFDSDLRKTERIADMEYRYDASYTLVGEGIFVIGGFSGESGDTTRVQEFLLRERR</sequence>
<dbReference type="OrthoDB" id="6251463at2759"/>
<dbReference type="AlphaFoldDB" id="A0A3P7M0R3"/>
<reference evidence="1 2" key="1">
    <citation type="submission" date="2018-11" db="EMBL/GenBank/DDBJ databases">
        <authorList>
            <consortium name="Pathogen Informatics"/>
        </authorList>
    </citation>
    <scope>NUCLEOTIDE SEQUENCE [LARGE SCALE GENOMIC DNA]</scope>
</reference>
<dbReference type="Proteomes" id="UP000281553">
    <property type="component" value="Unassembled WGS sequence"/>
</dbReference>
<name>A0A3P7M0R3_DIBLA</name>
<keyword evidence="2" id="KW-1185">Reference proteome</keyword>
<organism evidence="1 2">
    <name type="scientific">Dibothriocephalus latus</name>
    <name type="common">Fish tapeworm</name>
    <name type="synonym">Diphyllobothrium latum</name>
    <dbReference type="NCBI Taxonomy" id="60516"/>
    <lineage>
        <taxon>Eukaryota</taxon>
        <taxon>Metazoa</taxon>
        <taxon>Spiralia</taxon>
        <taxon>Lophotrochozoa</taxon>
        <taxon>Platyhelminthes</taxon>
        <taxon>Cestoda</taxon>
        <taxon>Eucestoda</taxon>
        <taxon>Diphyllobothriidea</taxon>
        <taxon>Diphyllobothriidae</taxon>
        <taxon>Dibothriocephalus</taxon>
    </lineage>
</organism>
<gene>
    <name evidence="1" type="ORF">DILT_LOCUS7752</name>
</gene>
<proteinExistence type="predicted"/>
<evidence type="ECO:0000313" key="2">
    <source>
        <dbReference type="Proteomes" id="UP000281553"/>
    </source>
</evidence>